<accession>A0A2J7ZG78</accession>
<dbReference type="GO" id="GO:0019632">
    <property type="term" value="P:shikimate metabolic process"/>
    <property type="evidence" value="ECO:0007669"/>
    <property type="project" value="TreeGrafter"/>
</dbReference>
<dbReference type="InterPro" id="IPR022893">
    <property type="entry name" value="Shikimate_DH_fam"/>
</dbReference>
<dbReference type="GO" id="GO:0003855">
    <property type="term" value="F:3-dehydroquinate dehydratase activity"/>
    <property type="evidence" value="ECO:0007669"/>
    <property type="project" value="InterPro"/>
</dbReference>
<dbReference type="Pfam" id="PF01487">
    <property type="entry name" value="DHquinase_I"/>
    <property type="match status" value="1"/>
</dbReference>
<dbReference type="Gene3D" id="3.20.20.70">
    <property type="entry name" value="Aldolase class I"/>
    <property type="match status" value="1"/>
</dbReference>
<feature type="compositionally biased region" description="Low complexity" evidence="1">
    <location>
        <begin position="42"/>
        <end position="54"/>
    </location>
</feature>
<feature type="region of interest" description="Disordered" evidence="1">
    <location>
        <begin position="1"/>
        <end position="56"/>
    </location>
</feature>
<dbReference type="InterPro" id="IPR001381">
    <property type="entry name" value="DHquinase_I"/>
</dbReference>
<keyword evidence="3" id="KW-1185">Reference proteome</keyword>
<gene>
    <name evidence="2" type="ORF">TSOC_014980</name>
</gene>
<dbReference type="PANTHER" id="PTHR21089:SF1">
    <property type="entry name" value="BIFUNCTIONAL 3-DEHYDROQUINATE DEHYDRATASE_SHIKIMATE DEHYDROGENASE, CHLOROPLASTIC"/>
    <property type="match status" value="1"/>
</dbReference>
<sequence length="149" mass="16223">MAQLGVHRTGGRCALGRSRPVPFHPVPQFTRPHESYETSPSAHNAHPALPANAAPRRRAAMQLRSTLAPSPEVQPATQEAAASYICTSVTATTVEAFLAEIQEAAASGVDIIELRLDFLTDFDPEQHLARIIDACPLPYIVTYRPIWEG</sequence>
<dbReference type="Proteomes" id="UP000236333">
    <property type="component" value="Unassembled WGS sequence"/>
</dbReference>
<evidence type="ECO:0000313" key="3">
    <source>
        <dbReference type="Proteomes" id="UP000236333"/>
    </source>
</evidence>
<protein>
    <submittedName>
        <fullName evidence="2">Bifunctional 3-dehydroquinate dehydratase/shikimate dehydrogenase, chloroplastic</fullName>
    </submittedName>
</protein>
<dbReference type="OrthoDB" id="204377at2759"/>
<comment type="caution">
    <text evidence="2">The sequence shown here is derived from an EMBL/GenBank/DDBJ whole genome shotgun (WGS) entry which is preliminary data.</text>
</comment>
<dbReference type="GO" id="GO:0009423">
    <property type="term" value="P:chorismate biosynthetic process"/>
    <property type="evidence" value="ECO:0007669"/>
    <property type="project" value="TreeGrafter"/>
</dbReference>
<dbReference type="GO" id="GO:0004764">
    <property type="term" value="F:shikimate 3-dehydrogenase (NADP+) activity"/>
    <property type="evidence" value="ECO:0007669"/>
    <property type="project" value="InterPro"/>
</dbReference>
<dbReference type="AlphaFoldDB" id="A0A2J7ZG78"/>
<organism evidence="2 3">
    <name type="scientific">Tetrabaena socialis</name>
    <dbReference type="NCBI Taxonomy" id="47790"/>
    <lineage>
        <taxon>Eukaryota</taxon>
        <taxon>Viridiplantae</taxon>
        <taxon>Chlorophyta</taxon>
        <taxon>core chlorophytes</taxon>
        <taxon>Chlorophyceae</taxon>
        <taxon>CS clade</taxon>
        <taxon>Chlamydomonadales</taxon>
        <taxon>Tetrabaenaceae</taxon>
        <taxon>Tetrabaena</taxon>
    </lineage>
</organism>
<dbReference type="EMBL" id="PGGS01003561">
    <property type="protein sequence ID" value="PNG99247.1"/>
    <property type="molecule type" value="Genomic_DNA"/>
</dbReference>
<name>A0A2J7ZG78_9CHLO</name>
<reference evidence="2 3" key="1">
    <citation type="journal article" date="2017" name="Mol. Biol. Evol.">
        <title>The 4-celled Tetrabaena socialis nuclear genome reveals the essential components for genetic control of cell number at the origin of multicellularity in the volvocine lineage.</title>
        <authorList>
            <person name="Featherston J."/>
            <person name="Arakaki Y."/>
            <person name="Hanschen E.R."/>
            <person name="Ferris P.J."/>
            <person name="Michod R.E."/>
            <person name="Olson B.J.S.C."/>
            <person name="Nozaki H."/>
            <person name="Durand P.M."/>
        </authorList>
    </citation>
    <scope>NUCLEOTIDE SEQUENCE [LARGE SCALE GENOMIC DNA]</scope>
    <source>
        <strain evidence="2 3">NIES-571</strain>
    </source>
</reference>
<proteinExistence type="predicted"/>
<evidence type="ECO:0000256" key="1">
    <source>
        <dbReference type="SAM" id="MobiDB-lite"/>
    </source>
</evidence>
<dbReference type="PANTHER" id="PTHR21089">
    <property type="entry name" value="SHIKIMATE DEHYDROGENASE"/>
    <property type="match status" value="1"/>
</dbReference>
<dbReference type="InterPro" id="IPR013785">
    <property type="entry name" value="Aldolase_TIM"/>
</dbReference>
<evidence type="ECO:0000313" key="2">
    <source>
        <dbReference type="EMBL" id="PNG99247.1"/>
    </source>
</evidence>
<dbReference type="SUPFAM" id="SSF51569">
    <property type="entry name" value="Aldolase"/>
    <property type="match status" value="1"/>
</dbReference>